<evidence type="ECO:0000313" key="1">
    <source>
        <dbReference type="EMBL" id="MFC0083207.1"/>
    </source>
</evidence>
<organism evidence="1 2">
    <name type="scientific">Aciditerrimonas ferrireducens</name>
    <dbReference type="NCBI Taxonomy" id="667306"/>
    <lineage>
        <taxon>Bacteria</taxon>
        <taxon>Bacillati</taxon>
        <taxon>Actinomycetota</taxon>
        <taxon>Acidimicrobiia</taxon>
        <taxon>Acidimicrobiales</taxon>
        <taxon>Acidimicrobiaceae</taxon>
        <taxon>Aciditerrimonas</taxon>
    </lineage>
</organism>
<gene>
    <name evidence="1" type="ORF">ACFFRE_13830</name>
</gene>
<comment type="caution">
    <text evidence="1">The sequence shown here is derived from an EMBL/GenBank/DDBJ whole genome shotgun (WGS) entry which is preliminary data.</text>
</comment>
<keyword evidence="2" id="KW-1185">Reference proteome</keyword>
<evidence type="ECO:0000313" key="2">
    <source>
        <dbReference type="Proteomes" id="UP001589788"/>
    </source>
</evidence>
<dbReference type="Proteomes" id="UP001589788">
    <property type="component" value="Unassembled WGS sequence"/>
</dbReference>
<sequence length="60" mass="7078">RRLSGSELFAQLRDYENVTFGKKIATVGTRRPRPNVNGLPYGWKKKSIFFTLPYWEFLKV</sequence>
<accession>A0ABV6C894</accession>
<reference evidence="1 2" key="1">
    <citation type="submission" date="2024-09" db="EMBL/GenBank/DDBJ databases">
        <authorList>
            <person name="Sun Q."/>
            <person name="Mori K."/>
        </authorList>
    </citation>
    <scope>NUCLEOTIDE SEQUENCE [LARGE SCALE GENOMIC DNA]</scope>
    <source>
        <strain evidence="1 2">JCM 15389</strain>
    </source>
</reference>
<dbReference type="RefSeq" id="WP_377790955.1">
    <property type="nucleotide sequence ID" value="NZ_JBHLYQ010000339.1"/>
</dbReference>
<feature type="non-terminal residue" evidence="1">
    <location>
        <position position="1"/>
    </location>
</feature>
<protein>
    <submittedName>
        <fullName evidence="1">Uncharacterized protein</fullName>
    </submittedName>
</protein>
<name>A0ABV6C894_9ACTN</name>
<dbReference type="EMBL" id="JBHLYQ010000339">
    <property type="protein sequence ID" value="MFC0083207.1"/>
    <property type="molecule type" value="Genomic_DNA"/>
</dbReference>
<proteinExistence type="predicted"/>